<accession>A0A930YGI1</accession>
<evidence type="ECO:0000313" key="3">
    <source>
        <dbReference type="Proteomes" id="UP000640489"/>
    </source>
</evidence>
<protein>
    <recommendedName>
        <fullName evidence="4">Glycosyl hydrolase family 98 putative carbohydrate-binding module domain-containing protein</fullName>
    </recommendedName>
</protein>
<dbReference type="Proteomes" id="UP000640489">
    <property type="component" value="Unassembled WGS sequence"/>
</dbReference>
<dbReference type="EMBL" id="JADKPN010000022">
    <property type="protein sequence ID" value="MBF4766047.1"/>
    <property type="molecule type" value="Genomic_DNA"/>
</dbReference>
<dbReference type="AlphaFoldDB" id="A0A930YGI1"/>
<sequence length="263" mass="27902">MKHSRLIATTAIVVLAAMGAAAPGASGAGLTASQSPYHVSLKASTTQAIAGETQVKLTGQVIPQPPEASKVLVQVQYEHQDTWIKLGTATVKANGTYKFVTTPKSRKDLVYRVVKTTDKVAKQDLSPERGVKVQGWVYLTLMKTSAGEGVTAGTLPINGDNYQQSLYTPTTVTSGFVEYTLGHHSTLLDTTFGLSDRTETGGKAAIRLTADGVAKYERTFDLGVSDHQVLDVTDAYRIRISFAQVSGTPATEPAAGSARVLTD</sequence>
<name>A0A930YGI1_9ACTN</name>
<keyword evidence="1" id="KW-0732">Signal</keyword>
<evidence type="ECO:0000313" key="2">
    <source>
        <dbReference type="EMBL" id="MBF4766047.1"/>
    </source>
</evidence>
<gene>
    <name evidence="2" type="ORF">ISU07_23165</name>
</gene>
<reference evidence="2" key="1">
    <citation type="submission" date="2020-11" db="EMBL/GenBank/DDBJ databases">
        <title>Nocardioides sp. nov., isolated from Soil of Cynanchum wilfordii Hemsley rhizosphere.</title>
        <authorList>
            <person name="Lee J.-S."/>
            <person name="Suh M.K."/>
            <person name="Kim J.-S."/>
        </authorList>
    </citation>
    <scope>NUCLEOTIDE SEQUENCE</scope>
    <source>
        <strain evidence="2">KCTC 19275</strain>
    </source>
</reference>
<proteinExistence type="predicted"/>
<comment type="caution">
    <text evidence="2">The sequence shown here is derived from an EMBL/GenBank/DDBJ whole genome shotgun (WGS) entry which is preliminary data.</text>
</comment>
<feature type="chain" id="PRO_5038711040" description="Glycosyl hydrolase family 98 putative carbohydrate-binding module domain-containing protein" evidence="1">
    <location>
        <begin position="29"/>
        <end position="263"/>
    </location>
</feature>
<dbReference type="RefSeq" id="WP_194709232.1">
    <property type="nucleotide sequence ID" value="NZ_JADKPN010000022.1"/>
</dbReference>
<evidence type="ECO:0000256" key="1">
    <source>
        <dbReference type="SAM" id="SignalP"/>
    </source>
</evidence>
<organism evidence="2 3">
    <name type="scientific">Nocardioides islandensis</name>
    <dbReference type="NCBI Taxonomy" id="433663"/>
    <lineage>
        <taxon>Bacteria</taxon>
        <taxon>Bacillati</taxon>
        <taxon>Actinomycetota</taxon>
        <taxon>Actinomycetes</taxon>
        <taxon>Propionibacteriales</taxon>
        <taxon>Nocardioidaceae</taxon>
        <taxon>Nocardioides</taxon>
    </lineage>
</organism>
<feature type="signal peptide" evidence="1">
    <location>
        <begin position="1"/>
        <end position="28"/>
    </location>
</feature>
<evidence type="ECO:0008006" key="4">
    <source>
        <dbReference type="Google" id="ProtNLM"/>
    </source>
</evidence>
<keyword evidence="3" id="KW-1185">Reference proteome</keyword>